<keyword evidence="4" id="KW-1185">Reference proteome</keyword>
<proteinExistence type="predicted"/>
<dbReference type="EMBL" id="JAACFV010000039">
    <property type="protein sequence ID" value="KAF7509603.1"/>
    <property type="molecule type" value="Genomic_DNA"/>
</dbReference>
<name>A0A8H7AID3_9EURO</name>
<evidence type="ECO:0000313" key="3">
    <source>
        <dbReference type="EMBL" id="KAF7509603.1"/>
    </source>
</evidence>
<reference evidence="3" key="1">
    <citation type="submission" date="2020-02" db="EMBL/GenBank/DDBJ databases">
        <authorList>
            <person name="Palmer J.M."/>
        </authorList>
    </citation>
    <scope>NUCLEOTIDE SEQUENCE</scope>
    <source>
        <strain evidence="3">EPUS1.4</strain>
        <tissue evidence="3">Thallus</tissue>
    </source>
</reference>
<sequence length="131" mass="14967">MMKSEKTGSSRRHSRDHTESGSISRSGICEGKASTARMYTMNQPSPSTSPACVARIVTNSLFFWRYLDSTMGHSRAEMVRRQRWHGIISVCLVIRVLSLMVIRTLHRSRVELLSEQLVPQGVDLQLRVWYS</sequence>
<dbReference type="Proteomes" id="UP000606974">
    <property type="component" value="Unassembled WGS sequence"/>
</dbReference>
<feature type="transmembrane region" description="Helical" evidence="2">
    <location>
        <begin position="84"/>
        <end position="105"/>
    </location>
</feature>
<protein>
    <submittedName>
        <fullName evidence="3">Uncharacterized protein</fullName>
    </submittedName>
</protein>
<gene>
    <name evidence="3" type="ORF">GJ744_007641</name>
</gene>
<keyword evidence="2" id="KW-0472">Membrane</keyword>
<dbReference type="AlphaFoldDB" id="A0A8H7AID3"/>
<keyword evidence="2" id="KW-1133">Transmembrane helix</keyword>
<keyword evidence="2" id="KW-0812">Transmembrane</keyword>
<organism evidence="3 4">
    <name type="scientific">Endocarpon pusillum</name>
    <dbReference type="NCBI Taxonomy" id="364733"/>
    <lineage>
        <taxon>Eukaryota</taxon>
        <taxon>Fungi</taxon>
        <taxon>Dikarya</taxon>
        <taxon>Ascomycota</taxon>
        <taxon>Pezizomycotina</taxon>
        <taxon>Eurotiomycetes</taxon>
        <taxon>Chaetothyriomycetidae</taxon>
        <taxon>Verrucariales</taxon>
        <taxon>Verrucariaceae</taxon>
        <taxon>Endocarpon</taxon>
    </lineage>
</organism>
<accession>A0A8H7AID3</accession>
<feature type="region of interest" description="Disordered" evidence="1">
    <location>
        <begin position="1"/>
        <end position="29"/>
    </location>
</feature>
<evidence type="ECO:0000256" key="2">
    <source>
        <dbReference type="SAM" id="Phobius"/>
    </source>
</evidence>
<comment type="caution">
    <text evidence="3">The sequence shown here is derived from an EMBL/GenBank/DDBJ whole genome shotgun (WGS) entry which is preliminary data.</text>
</comment>
<evidence type="ECO:0000313" key="4">
    <source>
        <dbReference type="Proteomes" id="UP000606974"/>
    </source>
</evidence>
<evidence type="ECO:0000256" key="1">
    <source>
        <dbReference type="SAM" id="MobiDB-lite"/>
    </source>
</evidence>